<reference evidence="2" key="1">
    <citation type="submission" date="2017-02" db="EMBL/GenBank/DDBJ databases">
        <title>Draft Genome Sequence of the Salt Water Bacterium Oceanospirillum linum ATCC 11336.</title>
        <authorList>
            <person name="Trachtenberg A.M."/>
            <person name="Carney J.G."/>
            <person name="Linnane J.D."/>
            <person name="Rheaume B.A."/>
            <person name="Pitts N.L."/>
            <person name="Mykles D.L."/>
            <person name="Maclea K.S."/>
        </authorList>
    </citation>
    <scope>NUCLEOTIDE SEQUENCE [LARGE SCALE GENOMIC DNA]</scope>
    <source>
        <strain evidence="2">ATCC 11336</strain>
    </source>
</reference>
<proteinExistence type="predicted"/>
<comment type="caution">
    <text evidence="2">The sequence shown here is derived from an EMBL/GenBank/DDBJ whole genome shotgun (WGS) entry which is preliminary data.</text>
</comment>
<gene>
    <name evidence="2" type="ORF">BTA35_0215400</name>
</gene>
<dbReference type="InterPro" id="IPR036034">
    <property type="entry name" value="PDZ_sf"/>
</dbReference>
<organism evidence="2 3">
    <name type="scientific">Oceanospirillum linum</name>
    <dbReference type="NCBI Taxonomy" id="966"/>
    <lineage>
        <taxon>Bacteria</taxon>
        <taxon>Pseudomonadati</taxon>
        <taxon>Pseudomonadota</taxon>
        <taxon>Gammaproteobacteria</taxon>
        <taxon>Oceanospirillales</taxon>
        <taxon>Oceanospirillaceae</taxon>
        <taxon>Oceanospirillum</taxon>
    </lineage>
</organism>
<keyword evidence="1" id="KW-0472">Membrane</keyword>
<evidence type="ECO:0000313" key="2">
    <source>
        <dbReference type="EMBL" id="OOV86115.1"/>
    </source>
</evidence>
<sequence>MSTFEVVGFTEQSPALAAGVVVGDVILTVNNRVFESVEEVVLEIAQGSGGFNLGVSRDGRFLYIDIEGNRLGCHLKIVQADNEIPYSTSATEVLGDSEPANKKSGLSFLQITLFCFYTFLVTVILTFIYLKISDPKPSAQVSKPTASPTKSFDPYSFSLADMVKRLESATASGTVKSVSEYMPYNSCLAQQEALKDKFGTVRVSKIGDQARILRIPTRDGAFLVTCSKPDEKIVLTRSNK</sequence>
<dbReference type="SUPFAM" id="SSF50156">
    <property type="entry name" value="PDZ domain-like"/>
    <property type="match status" value="1"/>
</dbReference>
<dbReference type="RefSeq" id="WP_078320697.1">
    <property type="nucleotide sequence ID" value="NZ_FXTS01000010.1"/>
</dbReference>
<protein>
    <recommendedName>
        <fullName evidence="4">PDZ domain-containing protein</fullName>
    </recommendedName>
</protein>
<keyword evidence="1" id="KW-1133">Transmembrane helix</keyword>
<keyword evidence="1" id="KW-0812">Transmembrane</keyword>
<evidence type="ECO:0000256" key="1">
    <source>
        <dbReference type="SAM" id="Phobius"/>
    </source>
</evidence>
<keyword evidence="3" id="KW-1185">Reference proteome</keyword>
<evidence type="ECO:0000313" key="3">
    <source>
        <dbReference type="Proteomes" id="UP000190064"/>
    </source>
</evidence>
<feature type="transmembrane region" description="Helical" evidence="1">
    <location>
        <begin position="108"/>
        <end position="130"/>
    </location>
</feature>
<dbReference type="Gene3D" id="2.30.42.10">
    <property type="match status" value="1"/>
</dbReference>
<name>A0A1T1H8I6_OCELI</name>
<accession>A0A1T1H8I6</accession>
<dbReference type="EMBL" id="MTSD02000009">
    <property type="protein sequence ID" value="OOV86115.1"/>
    <property type="molecule type" value="Genomic_DNA"/>
</dbReference>
<evidence type="ECO:0008006" key="4">
    <source>
        <dbReference type="Google" id="ProtNLM"/>
    </source>
</evidence>
<dbReference type="Proteomes" id="UP000190064">
    <property type="component" value="Unassembled WGS sequence"/>
</dbReference>
<dbReference type="AlphaFoldDB" id="A0A1T1H8I6"/>